<feature type="binding site" evidence="7">
    <location>
        <position position="86"/>
    </location>
    <ligand>
        <name>[4Fe-4S] cluster</name>
        <dbReference type="ChEBI" id="CHEBI:49883"/>
        <label>4</label>
    </ligand>
</feature>
<dbReference type="InterPro" id="IPR017896">
    <property type="entry name" value="4Fe4S_Fe-S-bd"/>
</dbReference>
<evidence type="ECO:0000256" key="4">
    <source>
        <dbReference type="ARBA" id="ARBA00022737"/>
    </source>
</evidence>
<feature type="domain" description="4Fe-4S ferredoxin-type" evidence="8">
    <location>
        <begin position="4"/>
        <end position="34"/>
    </location>
</feature>
<gene>
    <name evidence="9" type="ORF">TAGGR_11186</name>
</gene>
<dbReference type="GO" id="GO:0030313">
    <property type="term" value="C:cell envelope"/>
    <property type="evidence" value="ECO:0007669"/>
    <property type="project" value="UniProtKB-SubCell"/>
</dbReference>
<keyword evidence="2 7" id="KW-0004">4Fe-4S</keyword>
<evidence type="ECO:0000256" key="7">
    <source>
        <dbReference type="PIRSR" id="PIRSR036298-50"/>
    </source>
</evidence>
<dbReference type="CDD" id="cd10562">
    <property type="entry name" value="FDH_b_like"/>
    <property type="match status" value="1"/>
</dbReference>
<feature type="binding site" evidence="7">
    <location>
        <position position="13"/>
    </location>
    <ligand>
        <name>[4Fe-4S] cluster</name>
        <dbReference type="ChEBI" id="CHEBI:49883"/>
        <label>1</label>
    </ligand>
</feature>
<dbReference type="Pfam" id="PF13247">
    <property type="entry name" value="Fer4_11"/>
    <property type="match status" value="1"/>
</dbReference>
<dbReference type="Gene3D" id="3.30.70.20">
    <property type="match status" value="2"/>
</dbReference>
<feature type="binding site" evidence="7">
    <location>
        <position position="107"/>
    </location>
    <ligand>
        <name>[4Fe-4S] cluster</name>
        <dbReference type="ChEBI" id="CHEBI:49883"/>
        <label>4</label>
    </ligand>
</feature>
<evidence type="ECO:0000313" key="9">
    <source>
        <dbReference type="EMBL" id="GAQ94987.1"/>
    </source>
</evidence>
<keyword evidence="6 7" id="KW-0411">Iron-sulfur</keyword>
<dbReference type="GO" id="GO:0015944">
    <property type="term" value="P:formate oxidation"/>
    <property type="evidence" value="ECO:0007669"/>
    <property type="project" value="InterPro"/>
</dbReference>
<name>A0A0U9HPQ9_9BACT</name>
<feature type="binding site" evidence="7">
    <location>
        <position position="16"/>
    </location>
    <ligand>
        <name>[4Fe-4S] cluster</name>
        <dbReference type="ChEBI" id="CHEBI:49883"/>
        <label>1</label>
    </ligand>
</feature>
<dbReference type="PROSITE" id="PS00198">
    <property type="entry name" value="4FE4S_FER_1"/>
    <property type="match status" value="1"/>
</dbReference>
<dbReference type="InterPro" id="IPR051555">
    <property type="entry name" value="FDH_Electron_Transfer_Unit"/>
</dbReference>
<feature type="domain" description="4Fe-4S ferredoxin-type" evidence="8">
    <location>
        <begin position="98"/>
        <end position="127"/>
    </location>
</feature>
<feature type="binding site" evidence="7">
    <location>
        <position position="82"/>
    </location>
    <ligand>
        <name>[4Fe-4S] cluster</name>
        <dbReference type="ChEBI" id="CHEBI:49883"/>
        <label>3</label>
    </ligand>
</feature>
<feature type="binding site" evidence="7">
    <location>
        <position position="154"/>
    </location>
    <ligand>
        <name>[4Fe-4S] cluster</name>
        <dbReference type="ChEBI" id="CHEBI:49883"/>
        <label>1</label>
    </ligand>
</feature>
<dbReference type="Pfam" id="PF12800">
    <property type="entry name" value="Fer4_4"/>
    <property type="match status" value="1"/>
</dbReference>
<feature type="binding site" evidence="7">
    <location>
        <position position="19"/>
    </location>
    <ligand>
        <name>[4Fe-4S] cluster</name>
        <dbReference type="ChEBI" id="CHEBI:49883"/>
        <label>1</label>
    </ligand>
</feature>
<proteinExistence type="predicted"/>
<evidence type="ECO:0000256" key="5">
    <source>
        <dbReference type="ARBA" id="ARBA00023004"/>
    </source>
</evidence>
<dbReference type="GO" id="GO:0051539">
    <property type="term" value="F:4 iron, 4 sulfur cluster binding"/>
    <property type="evidence" value="ECO:0007669"/>
    <property type="project" value="UniProtKB-KW"/>
</dbReference>
<evidence type="ECO:0000313" key="10">
    <source>
        <dbReference type="Proteomes" id="UP000054976"/>
    </source>
</evidence>
<comment type="cofactor">
    <cofactor evidence="7">
        <name>[4Fe-4S] cluster</name>
        <dbReference type="ChEBI" id="CHEBI:49883"/>
    </cofactor>
    <text evidence="7">Binds 4 [4Fe-4S] clusters per subunit.</text>
</comment>
<feature type="binding site" evidence="7">
    <location>
        <position position="138"/>
    </location>
    <ligand>
        <name>[4Fe-4S] cluster</name>
        <dbReference type="ChEBI" id="CHEBI:49883"/>
        <label>2</label>
    </ligand>
</feature>
<dbReference type="GO" id="GO:0045333">
    <property type="term" value="P:cellular respiration"/>
    <property type="evidence" value="ECO:0007669"/>
    <property type="project" value="InterPro"/>
</dbReference>
<evidence type="ECO:0000256" key="1">
    <source>
        <dbReference type="ARBA" id="ARBA00004196"/>
    </source>
</evidence>
<dbReference type="SUPFAM" id="SSF54862">
    <property type="entry name" value="4Fe-4S ferredoxins"/>
    <property type="match status" value="1"/>
</dbReference>
<dbReference type="AlphaFoldDB" id="A0A0U9HPQ9"/>
<evidence type="ECO:0000256" key="3">
    <source>
        <dbReference type="ARBA" id="ARBA00022723"/>
    </source>
</evidence>
<feature type="binding site" evidence="7">
    <location>
        <position position="23"/>
    </location>
    <ligand>
        <name>[4Fe-4S] cluster</name>
        <dbReference type="ChEBI" id="CHEBI:49883"/>
        <label>2</label>
    </ligand>
</feature>
<dbReference type="PROSITE" id="PS51379">
    <property type="entry name" value="4FE4S_FER_2"/>
    <property type="match status" value="3"/>
</dbReference>
<protein>
    <submittedName>
        <fullName evidence="9">Formate dehydrogenase iron-sulfur subunit</fullName>
    </submittedName>
</protein>
<evidence type="ECO:0000256" key="6">
    <source>
        <dbReference type="ARBA" id="ARBA00023014"/>
    </source>
</evidence>
<keyword evidence="5 7" id="KW-0408">Iron</keyword>
<dbReference type="OrthoDB" id="9779457at2"/>
<dbReference type="RefSeq" id="WP_059176390.1">
    <property type="nucleotide sequence ID" value="NZ_BCNO01000001.1"/>
</dbReference>
<evidence type="ECO:0000259" key="8">
    <source>
        <dbReference type="PROSITE" id="PS51379"/>
    </source>
</evidence>
<feature type="binding site" evidence="7">
    <location>
        <position position="117"/>
    </location>
    <ligand>
        <name>[4Fe-4S] cluster</name>
        <dbReference type="ChEBI" id="CHEBI:49883"/>
        <label>3</label>
    </ligand>
</feature>
<dbReference type="PANTHER" id="PTHR43545:SF6">
    <property type="entry name" value="FORMATE DEHYDROGENASE, NITRATE-INDUCIBLE, IRON-SULFUR SUBUNIT"/>
    <property type="match status" value="1"/>
</dbReference>
<feature type="binding site" evidence="7">
    <location>
        <position position="113"/>
    </location>
    <ligand>
        <name>[4Fe-4S] cluster</name>
        <dbReference type="ChEBI" id="CHEBI:49883"/>
        <label>4</label>
    </ligand>
</feature>
<dbReference type="PANTHER" id="PTHR43545">
    <property type="entry name" value="FORMATE DEHYDROGENASE, NITRATE-INDUCIBLE, IRON-SULFUR SUBUNIT"/>
    <property type="match status" value="1"/>
</dbReference>
<dbReference type="Proteomes" id="UP000054976">
    <property type="component" value="Unassembled WGS sequence"/>
</dbReference>
<sequence>MARKGLLITPDICIGCRACQVACKEWNQLPATKTKNNGTHENPPDLDANNFNRIRFIEHADAKGVRWLFVSQRCMHCGEPACVQICPVGALIKDKETGIVYYDKNKCIACHACRSACPFDIPRYDQGGKGKISKCHLCIDRVRAGLTPACAKTCPTGAIKFGDRDALIKEAKAKGFKLYGETDLGGLGVVFALKDSPKVYQLTENPRVSESVAFWGSVLRTLVGRSGSTTPSFIKYLAQKSTEEVKK</sequence>
<keyword evidence="10" id="KW-1185">Reference proteome</keyword>
<reference evidence="10" key="1">
    <citation type="submission" date="2016-01" db="EMBL/GenBank/DDBJ databases">
        <title>Draft genome sequence of Thermodesulfovibrio aggregans strain TGE-P1.</title>
        <authorList>
            <person name="Sekiguchi Y."/>
            <person name="Ohashi A."/>
            <person name="Matsuura N."/>
            <person name="Tourlousse M.D."/>
        </authorList>
    </citation>
    <scope>NUCLEOTIDE SEQUENCE [LARGE SCALE GENOMIC DNA]</scope>
    <source>
        <strain evidence="10">TGE-P1</strain>
    </source>
</reference>
<feature type="binding site" evidence="7">
    <location>
        <position position="135"/>
    </location>
    <ligand>
        <name>[4Fe-4S] cluster</name>
        <dbReference type="ChEBI" id="CHEBI:49883"/>
        <label>2</label>
    </ligand>
</feature>
<dbReference type="InterPro" id="IPR017900">
    <property type="entry name" value="4Fe4S_Fe_S_CS"/>
</dbReference>
<comment type="subcellular location">
    <subcellularLocation>
        <location evidence="1">Cell envelope</location>
    </subcellularLocation>
</comment>
<feature type="domain" description="4Fe-4S ferredoxin-type" evidence="8">
    <location>
        <begin position="65"/>
        <end position="96"/>
    </location>
</feature>
<feature type="binding site" evidence="7">
    <location>
        <position position="110"/>
    </location>
    <ligand>
        <name>[4Fe-4S] cluster</name>
        <dbReference type="ChEBI" id="CHEBI:49883"/>
        <label>4</label>
    </ligand>
</feature>
<dbReference type="GO" id="GO:0046872">
    <property type="term" value="F:metal ion binding"/>
    <property type="evidence" value="ECO:0007669"/>
    <property type="project" value="UniProtKB-KW"/>
</dbReference>
<keyword evidence="3 7" id="KW-0479">Metal-binding</keyword>
<dbReference type="STRING" id="86166.TAGGR_11186"/>
<comment type="caution">
    <text evidence="9">The sequence shown here is derived from an EMBL/GenBank/DDBJ whole genome shotgun (WGS) entry which is preliminary data.</text>
</comment>
<dbReference type="PIRSF" id="PIRSF036298">
    <property type="entry name" value="FDH_4Fe4S"/>
    <property type="match status" value="1"/>
</dbReference>
<keyword evidence="4" id="KW-0677">Repeat</keyword>
<feature type="binding site" evidence="7">
    <location>
        <position position="77"/>
    </location>
    <ligand>
        <name>[4Fe-4S] cluster</name>
        <dbReference type="ChEBI" id="CHEBI:49883"/>
        <label>3</label>
    </ligand>
</feature>
<organism evidence="9 10">
    <name type="scientific">Thermodesulfovibrio aggregans</name>
    <dbReference type="NCBI Taxonomy" id="86166"/>
    <lineage>
        <taxon>Bacteria</taxon>
        <taxon>Pseudomonadati</taxon>
        <taxon>Nitrospirota</taxon>
        <taxon>Thermodesulfovibrionia</taxon>
        <taxon>Thermodesulfovibrionales</taxon>
        <taxon>Thermodesulfovibrionaceae</taxon>
        <taxon>Thermodesulfovibrio</taxon>
    </lineage>
</organism>
<dbReference type="EMBL" id="BCNO01000001">
    <property type="protein sequence ID" value="GAQ94987.1"/>
    <property type="molecule type" value="Genomic_DNA"/>
</dbReference>
<dbReference type="InterPro" id="IPR014603">
    <property type="entry name" value="Formate_DH_Fe-S_su"/>
</dbReference>
<accession>A0A0U9HPQ9</accession>
<evidence type="ECO:0000256" key="2">
    <source>
        <dbReference type="ARBA" id="ARBA00022485"/>
    </source>
</evidence>
<feature type="binding site" evidence="7">
    <location>
        <position position="150"/>
    </location>
    <ligand>
        <name>[4Fe-4S] cluster</name>
        <dbReference type="ChEBI" id="CHEBI:49883"/>
        <label>2</label>
    </ligand>
</feature>
<feature type="binding site" evidence="7">
    <location>
        <position position="74"/>
    </location>
    <ligand>
        <name>[4Fe-4S] cluster</name>
        <dbReference type="ChEBI" id="CHEBI:49883"/>
        <label>3</label>
    </ligand>
</feature>